<keyword evidence="3" id="KW-1185">Reference proteome</keyword>
<organism evidence="2 3">
    <name type="scientific">Roseateles violae</name>
    <dbReference type="NCBI Taxonomy" id="3058042"/>
    <lineage>
        <taxon>Bacteria</taxon>
        <taxon>Pseudomonadati</taxon>
        <taxon>Pseudomonadota</taxon>
        <taxon>Betaproteobacteria</taxon>
        <taxon>Burkholderiales</taxon>
        <taxon>Sphaerotilaceae</taxon>
        <taxon>Roseateles</taxon>
    </lineage>
</organism>
<evidence type="ECO:0000313" key="2">
    <source>
        <dbReference type="EMBL" id="MDN3920667.1"/>
    </source>
</evidence>
<dbReference type="EMBL" id="JAUHHC010000002">
    <property type="protein sequence ID" value="MDN3920667.1"/>
    <property type="molecule type" value="Genomic_DNA"/>
</dbReference>
<feature type="compositionally biased region" description="Basic and acidic residues" evidence="1">
    <location>
        <begin position="57"/>
        <end position="66"/>
    </location>
</feature>
<gene>
    <name evidence="2" type="ORF">QWJ38_10290</name>
</gene>
<dbReference type="Proteomes" id="UP001228044">
    <property type="component" value="Unassembled WGS sequence"/>
</dbReference>
<evidence type="ECO:0000256" key="1">
    <source>
        <dbReference type="SAM" id="MobiDB-lite"/>
    </source>
</evidence>
<protein>
    <submittedName>
        <fullName evidence="2">Uncharacterized protein</fullName>
    </submittedName>
</protein>
<comment type="caution">
    <text evidence="2">The sequence shown here is derived from an EMBL/GenBank/DDBJ whole genome shotgun (WGS) entry which is preliminary data.</text>
</comment>
<reference evidence="2 3" key="1">
    <citation type="submission" date="2023-06" db="EMBL/GenBank/DDBJ databases">
        <title>Pelomonas sp. PFR6 16S ribosomal RNA gene Genome sequencing and assembly.</title>
        <authorList>
            <person name="Woo H."/>
        </authorList>
    </citation>
    <scope>NUCLEOTIDE SEQUENCE [LARGE SCALE GENOMIC DNA]</scope>
    <source>
        <strain evidence="2 3">PFR6</strain>
    </source>
</reference>
<feature type="compositionally biased region" description="Low complexity" evidence="1">
    <location>
        <begin position="7"/>
        <end position="18"/>
    </location>
</feature>
<sequence>MNKRNARSPAPSSAPKKPVTAPRVDTESAAGEEDPGSAAEVLRRTTPQRSGDGPAEAPEHRPGRDR</sequence>
<dbReference type="RefSeq" id="WP_290358953.1">
    <property type="nucleotide sequence ID" value="NZ_JAUHHC010000002.1"/>
</dbReference>
<accession>A0ABT8DQQ6</accession>
<name>A0ABT8DQQ6_9BURK</name>
<evidence type="ECO:0000313" key="3">
    <source>
        <dbReference type="Proteomes" id="UP001228044"/>
    </source>
</evidence>
<feature type="region of interest" description="Disordered" evidence="1">
    <location>
        <begin position="1"/>
        <end position="66"/>
    </location>
</feature>
<proteinExistence type="predicted"/>